<evidence type="ECO:0000313" key="2">
    <source>
        <dbReference type="EMBL" id="UOQ50338.1"/>
    </source>
</evidence>
<feature type="transmembrane region" description="Helical" evidence="1">
    <location>
        <begin position="59"/>
        <end position="78"/>
    </location>
</feature>
<dbReference type="Proteomes" id="UP000831782">
    <property type="component" value="Chromosome"/>
</dbReference>
<organism evidence="2 3">
    <name type="scientific">Gracilibacillus caseinilyticus</name>
    <dbReference type="NCBI Taxonomy" id="2932256"/>
    <lineage>
        <taxon>Bacteria</taxon>
        <taxon>Bacillati</taxon>
        <taxon>Bacillota</taxon>
        <taxon>Bacilli</taxon>
        <taxon>Bacillales</taxon>
        <taxon>Bacillaceae</taxon>
        <taxon>Gracilibacillus</taxon>
    </lineage>
</organism>
<accession>A0ABY4F1C6</accession>
<keyword evidence="1" id="KW-0812">Transmembrane</keyword>
<dbReference type="EMBL" id="CP095072">
    <property type="protein sequence ID" value="UOQ50338.1"/>
    <property type="molecule type" value="Genomic_DNA"/>
</dbReference>
<reference evidence="2 3" key="1">
    <citation type="submission" date="2022-04" db="EMBL/GenBank/DDBJ databases">
        <title>Gracilibacillus sp. isolated from saltern.</title>
        <authorList>
            <person name="Won M."/>
            <person name="Lee C.-M."/>
            <person name="Woen H.-Y."/>
            <person name="Kwon S.-W."/>
        </authorList>
    </citation>
    <scope>NUCLEOTIDE SEQUENCE [LARGE SCALE GENOMIC DNA]</scope>
    <source>
        <strain evidence="2 3">SSWR10-1</strain>
    </source>
</reference>
<name>A0ABY4F1C6_9BACI</name>
<sequence>MRDSLITQTKQDFEKLNNKLEKENRSVTTMASSCPGLNHVGESTDYYYIGLDHCITKDLIYLLGVSAGLATIATAIAAPINIGAGVATGIAAGLLAIGTATVSYHSNGSGIALTATHTDPPVVVSIGSQT</sequence>
<keyword evidence="1" id="KW-1133">Transmembrane helix</keyword>
<feature type="transmembrane region" description="Helical" evidence="1">
    <location>
        <begin position="84"/>
        <end position="104"/>
    </location>
</feature>
<gene>
    <name evidence="2" type="ORF">MUN88_09900</name>
</gene>
<evidence type="ECO:0000313" key="3">
    <source>
        <dbReference type="Proteomes" id="UP000831782"/>
    </source>
</evidence>
<evidence type="ECO:0000256" key="1">
    <source>
        <dbReference type="SAM" id="Phobius"/>
    </source>
</evidence>
<keyword evidence="3" id="KW-1185">Reference proteome</keyword>
<keyword evidence="1" id="KW-0472">Membrane</keyword>
<protein>
    <submittedName>
        <fullName evidence="2">Uncharacterized protein</fullName>
    </submittedName>
</protein>
<proteinExistence type="predicted"/>
<dbReference type="RefSeq" id="WP_244723902.1">
    <property type="nucleotide sequence ID" value="NZ_CP095072.1"/>
</dbReference>